<proteinExistence type="predicted"/>
<reference evidence="1 2" key="1">
    <citation type="submission" date="2018-04" db="EMBL/GenBank/DDBJ databases">
        <title>Paenibacillus taichungensis Genome sequencing and assembly.</title>
        <authorList>
            <person name="Xu J."/>
            <person name="Rensing C."/>
            <person name="Mazhar H.S."/>
        </authorList>
    </citation>
    <scope>NUCLEOTIDE SEQUENCE [LARGE SCALE GENOMIC DNA]</scope>
    <source>
        <strain evidence="1 2">NC1</strain>
    </source>
</reference>
<protein>
    <submittedName>
        <fullName evidence="1">Uncharacterized protein</fullName>
    </submittedName>
</protein>
<evidence type="ECO:0000313" key="2">
    <source>
        <dbReference type="Proteomes" id="UP000250642"/>
    </source>
</evidence>
<accession>A0A329QKI7</accession>
<dbReference type="AlphaFoldDB" id="A0A329QKI7"/>
<comment type="caution">
    <text evidence="1">The sequence shown here is derived from an EMBL/GenBank/DDBJ whole genome shotgun (WGS) entry which is preliminary data.</text>
</comment>
<name>A0A329QKI7_9BACL</name>
<organism evidence="1 2">
    <name type="scientific">Paenibacillus taichungensis</name>
    <dbReference type="NCBI Taxonomy" id="484184"/>
    <lineage>
        <taxon>Bacteria</taxon>
        <taxon>Bacillati</taxon>
        <taxon>Bacillota</taxon>
        <taxon>Bacilli</taxon>
        <taxon>Bacillales</taxon>
        <taxon>Paenibacillaceae</taxon>
        <taxon>Paenibacillus</taxon>
    </lineage>
</organism>
<dbReference type="Proteomes" id="UP000250642">
    <property type="component" value="Unassembled WGS sequence"/>
</dbReference>
<gene>
    <name evidence="1" type="ORF">DC345_26120</name>
</gene>
<sequence length="66" mass="7548">MYSSYNKKLVQNSNQSRTNLWNSHEHTPLGGFIHSLEYERIEIVVIAAQLGAIIDIESREAYAGQR</sequence>
<dbReference type="EMBL" id="QEVW01000021">
    <property type="protein sequence ID" value="RAW11028.1"/>
    <property type="molecule type" value="Genomic_DNA"/>
</dbReference>
<evidence type="ECO:0000313" key="1">
    <source>
        <dbReference type="EMBL" id="RAW11028.1"/>
    </source>
</evidence>